<name>A0A430K856_9FLAO</name>
<sequence>MMKRTLAYMALLVLSGTLVFGITKIWNTEKDPKVSLYSQTFPIGDGFGYEIALQDKVLIRQEYIPILEGKKPFATSLDAQRTADKVISKLMKKESPILSVKELKELQIPDFN</sequence>
<dbReference type="InterPro" id="IPR032593">
    <property type="entry name" value="DUF4907"/>
</dbReference>
<reference evidence="1 2" key="1">
    <citation type="submission" date="2018-11" db="EMBL/GenBank/DDBJ databases">
        <title>Arenibacter aquaticus sp.nov., a marine bacterium isolated from surface seawater in the South China Sea.</title>
        <authorList>
            <person name="Guo J."/>
            <person name="Sun J."/>
        </authorList>
    </citation>
    <scope>NUCLEOTIDE SEQUENCE [LARGE SCALE GENOMIC DNA]</scope>
    <source>
        <strain evidence="1 2">GUO666</strain>
    </source>
</reference>
<evidence type="ECO:0000313" key="2">
    <source>
        <dbReference type="Proteomes" id="UP000267585"/>
    </source>
</evidence>
<dbReference type="Proteomes" id="UP000267585">
    <property type="component" value="Unassembled WGS sequence"/>
</dbReference>
<dbReference type="AlphaFoldDB" id="A0A430K856"/>
<organism evidence="1 2">
    <name type="scientific">Arenibacter aquaticus</name>
    <dbReference type="NCBI Taxonomy" id="2489054"/>
    <lineage>
        <taxon>Bacteria</taxon>
        <taxon>Pseudomonadati</taxon>
        <taxon>Bacteroidota</taxon>
        <taxon>Flavobacteriia</taxon>
        <taxon>Flavobacteriales</taxon>
        <taxon>Flavobacteriaceae</taxon>
        <taxon>Arenibacter</taxon>
    </lineage>
</organism>
<proteinExistence type="predicted"/>
<dbReference type="EMBL" id="RQPJ01000001">
    <property type="protein sequence ID" value="RTE55240.1"/>
    <property type="molecule type" value="Genomic_DNA"/>
</dbReference>
<protein>
    <submittedName>
        <fullName evidence="1">DUF4907 domain-containing protein</fullName>
    </submittedName>
</protein>
<keyword evidence="2" id="KW-1185">Reference proteome</keyword>
<accession>A0A430K856</accession>
<evidence type="ECO:0000313" key="1">
    <source>
        <dbReference type="EMBL" id="RTE55240.1"/>
    </source>
</evidence>
<dbReference type="Pfam" id="PF16250">
    <property type="entry name" value="DUF4907"/>
    <property type="match status" value="1"/>
</dbReference>
<gene>
    <name evidence="1" type="ORF">EHW67_01355</name>
</gene>
<comment type="caution">
    <text evidence="1">The sequence shown here is derived from an EMBL/GenBank/DDBJ whole genome shotgun (WGS) entry which is preliminary data.</text>
</comment>